<protein>
    <recommendedName>
        <fullName evidence="2">Succinylglutamate desuccinylase</fullName>
    </recommendedName>
</protein>
<name>A0A0F9GZV5_9ZZZZ</name>
<dbReference type="Pfam" id="PF08856">
    <property type="entry name" value="DUF1826"/>
    <property type="match status" value="1"/>
</dbReference>
<accession>A0A0F9GZV5</accession>
<dbReference type="InterPro" id="IPR014955">
    <property type="entry name" value="DUF1826"/>
</dbReference>
<organism evidence="1">
    <name type="scientific">marine sediment metagenome</name>
    <dbReference type="NCBI Taxonomy" id="412755"/>
    <lineage>
        <taxon>unclassified sequences</taxon>
        <taxon>metagenomes</taxon>
        <taxon>ecological metagenomes</taxon>
    </lineage>
</organism>
<evidence type="ECO:0008006" key="2">
    <source>
        <dbReference type="Google" id="ProtNLM"/>
    </source>
</evidence>
<dbReference type="EMBL" id="LAZR01024516">
    <property type="protein sequence ID" value="KKL74880.1"/>
    <property type="molecule type" value="Genomic_DNA"/>
</dbReference>
<evidence type="ECO:0000313" key="1">
    <source>
        <dbReference type="EMBL" id="KKL74880.1"/>
    </source>
</evidence>
<comment type="caution">
    <text evidence="1">The sequence shown here is derived from an EMBL/GenBank/DDBJ whole genome shotgun (WGS) entry which is preliminary data.</text>
</comment>
<gene>
    <name evidence="1" type="ORF">LCGC14_2060460</name>
</gene>
<sequence length="219" mass="24453">MLSAIKPKPYLEHISSSEEVTDLASIYEPSINLALWQRSLTAPVLSDVKQLIKHSRTFAGRGVMKPEEISSWLQNTLRTDEYSAFEADVVHLAEVFSDLFDLTHVGVRLELLDKTMCPRFHVDKLLARLITTYDGATTQWLTEDNVNRDKLGEGAMGLPDNESGIVLNQAEIQTANIGDVLIMKGEGWINSDVRGLVHRSPEASVDNKRLLLSFDFAEA</sequence>
<reference evidence="1" key="1">
    <citation type="journal article" date="2015" name="Nature">
        <title>Complex archaea that bridge the gap between prokaryotes and eukaryotes.</title>
        <authorList>
            <person name="Spang A."/>
            <person name="Saw J.H."/>
            <person name="Jorgensen S.L."/>
            <person name="Zaremba-Niedzwiedzka K."/>
            <person name="Martijn J."/>
            <person name="Lind A.E."/>
            <person name="van Eijk R."/>
            <person name="Schleper C."/>
            <person name="Guy L."/>
            <person name="Ettema T.J."/>
        </authorList>
    </citation>
    <scope>NUCLEOTIDE SEQUENCE</scope>
</reference>
<proteinExistence type="predicted"/>
<dbReference type="AlphaFoldDB" id="A0A0F9GZV5"/>